<comment type="caution">
    <text evidence="2">The sequence shown here is derived from an EMBL/GenBank/DDBJ whole genome shotgun (WGS) entry which is preliminary data.</text>
</comment>
<dbReference type="AlphaFoldDB" id="A0A9P8RN44"/>
<sequence>MHLSSTTTTTAVLLLLGATTASAWRAGFWTTDGRDLQVHGTAWPKCNTIQAIPVGQVTFDPATAGVPDPGRICLYSGVDCVSSTVRGCFGKSLTGVPLPNPGTVKSYKIVA</sequence>
<dbReference type="Proteomes" id="UP000758603">
    <property type="component" value="Unassembled WGS sequence"/>
</dbReference>
<organism evidence="2 3">
    <name type="scientific">Truncatella angustata</name>
    <dbReference type="NCBI Taxonomy" id="152316"/>
    <lineage>
        <taxon>Eukaryota</taxon>
        <taxon>Fungi</taxon>
        <taxon>Dikarya</taxon>
        <taxon>Ascomycota</taxon>
        <taxon>Pezizomycotina</taxon>
        <taxon>Sordariomycetes</taxon>
        <taxon>Xylariomycetidae</taxon>
        <taxon>Amphisphaeriales</taxon>
        <taxon>Sporocadaceae</taxon>
        <taxon>Truncatella</taxon>
    </lineage>
</organism>
<keyword evidence="3" id="KW-1185">Reference proteome</keyword>
<protein>
    <submittedName>
        <fullName evidence="2">Uncharacterized protein</fullName>
    </submittedName>
</protein>
<dbReference type="GeneID" id="70137065"/>
<dbReference type="RefSeq" id="XP_045953540.1">
    <property type="nucleotide sequence ID" value="XM_046108174.1"/>
</dbReference>
<gene>
    <name evidence="2" type="ORF">BKA67DRAFT_663382</name>
</gene>
<dbReference type="OrthoDB" id="3942708at2759"/>
<keyword evidence="1" id="KW-0732">Signal</keyword>
<evidence type="ECO:0000313" key="2">
    <source>
        <dbReference type="EMBL" id="KAH6647026.1"/>
    </source>
</evidence>
<name>A0A9P8RN44_9PEZI</name>
<feature type="signal peptide" evidence="1">
    <location>
        <begin position="1"/>
        <end position="23"/>
    </location>
</feature>
<feature type="chain" id="PRO_5040440279" evidence="1">
    <location>
        <begin position="24"/>
        <end position="111"/>
    </location>
</feature>
<proteinExistence type="predicted"/>
<evidence type="ECO:0000313" key="3">
    <source>
        <dbReference type="Proteomes" id="UP000758603"/>
    </source>
</evidence>
<reference evidence="2" key="1">
    <citation type="journal article" date="2021" name="Nat. Commun.">
        <title>Genetic determinants of endophytism in the Arabidopsis root mycobiome.</title>
        <authorList>
            <person name="Mesny F."/>
            <person name="Miyauchi S."/>
            <person name="Thiergart T."/>
            <person name="Pickel B."/>
            <person name="Atanasova L."/>
            <person name="Karlsson M."/>
            <person name="Huettel B."/>
            <person name="Barry K.W."/>
            <person name="Haridas S."/>
            <person name="Chen C."/>
            <person name="Bauer D."/>
            <person name="Andreopoulos W."/>
            <person name="Pangilinan J."/>
            <person name="LaButti K."/>
            <person name="Riley R."/>
            <person name="Lipzen A."/>
            <person name="Clum A."/>
            <person name="Drula E."/>
            <person name="Henrissat B."/>
            <person name="Kohler A."/>
            <person name="Grigoriev I.V."/>
            <person name="Martin F.M."/>
            <person name="Hacquard S."/>
        </authorList>
    </citation>
    <scope>NUCLEOTIDE SEQUENCE</scope>
    <source>
        <strain evidence="2">MPI-SDFR-AT-0073</strain>
    </source>
</reference>
<dbReference type="EMBL" id="JAGPXC010000009">
    <property type="protein sequence ID" value="KAH6647026.1"/>
    <property type="molecule type" value="Genomic_DNA"/>
</dbReference>
<evidence type="ECO:0000256" key="1">
    <source>
        <dbReference type="SAM" id="SignalP"/>
    </source>
</evidence>
<accession>A0A9P8RN44</accession>